<gene>
    <name evidence="2" type="ORF">BXY75_0836</name>
</gene>
<reference evidence="2 3" key="1">
    <citation type="submission" date="2018-10" db="EMBL/GenBank/DDBJ databases">
        <title>Genomic Encyclopedia of Archaeal and Bacterial Type Strains, Phase II (KMG-II): from individual species to whole genera.</title>
        <authorList>
            <person name="Goeker M."/>
        </authorList>
    </citation>
    <scope>NUCLEOTIDE SEQUENCE [LARGE SCALE GENOMIC DNA]</scope>
    <source>
        <strain evidence="2 3">DSM 23424</strain>
    </source>
</reference>
<dbReference type="RefSeq" id="WP_121906409.1">
    <property type="nucleotide sequence ID" value="NZ_REFC01000011.1"/>
</dbReference>
<dbReference type="Proteomes" id="UP000271339">
    <property type="component" value="Unassembled WGS sequence"/>
</dbReference>
<name>A0A3L9ZI72_9FLAO</name>
<dbReference type="AlphaFoldDB" id="A0A3L9ZI72"/>
<evidence type="ECO:0008006" key="4">
    <source>
        <dbReference type="Google" id="ProtNLM"/>
    </source>
</evidence>
<sequence>MKTKHTPIGVLIIFLLLVNTAIVNAQEKPVIPAYVAVTTMHWNMEMEDFDMDKWKATEKEYLDKVTMKNEHVLSSSFYLHYFTADNSEVIYVRTYPSWDAIDKAVTRNEELEKLAWPNESARDAYFKKQGAYYSNEHSDEIYAPIPGAKLLPQGSKEDYITYVRKSHFAFPEDGSREDFMALRTEGNEKIIQKNEFIRAYYPNVHAWGSDRTEFMEAFYVDTLADLDKMLDRQGTLAEEAWPNETARTARNKKVSKYFTGIHGDFIYRRIGVLSK</sequence>
<accession>A0A3L9ZI72</accession>
<comment type="caution">
    <text evidence="2">The sequence shown here is derived from an EMBL/GenBank/DDBJ whole genome shotgun (WGS) entry which is preliminary data.</text>
</comment>
<evidence type="ECO:0000256" key="1">
    <source>
        <dbReference type="SAM" id="SignalP"/>
    </source>
</evidence>
<protein>
    <recommendedName>
        <fullName evidence="4">NIPSNAP protein</fullName>
    </recommendedName>
</protein>
<evidence type="ECO:0000313" key="3">
    <source>
        <dbReference type="Proteomes" id="UP000271339"/>
    </source>
</evidence>
<proteinExistence type="predicted"/>
<keyword evidence="1" id="KW-0732">Signal</keyword>
<organism evidence="2 3">
    <name type="scientific">Ulvibacter antarcticus</name>
    <dbReference type="NCBI Taxonomy" id="442714"/>
    <lineage>
        <taxon>Bacteria</taxon>
        <taxon>Pseudomonadati</taxon>
        <taxon>Bacteroidota</taxon>
        <taxon>Flavobacteriia</taxon>
        <taxon>Flavobacteriales</taxon>
        <taxon>Flavobacteriaceae</taxon>
        <taxon>Ulvibacter</taxon>
    </lineage>
</organism>
<feature type="signal peptide" evidence="1">
    <location>
        <begin position="1"/>
        <end position="25"/>
    </location>
</feature>
<dbReference type="OrthoDB" id="1445639at2"/>
<feature type="chain" id="PRO_5018246868" description="NIPSNAP protein" evidence="1">
    <location>
        <begin position="26"/>
        <end position="275"/>
    </location>
</feature>
<dbReference type="EMBL" id="REFC01000011">
    <property type="protein sequence ID" value="RMA66412.1"/>
    <property type="molecule type" value="Genomic_DNA"/>
</dbReference>
<evidence type="ECO:0000313" key="2">
    <source>
        <dbReference type="EMBL" id="RMA66412.1"/>
    </source>
</evidence>
<keyword evidence="3" id="KW-1185">Reference proteome</keyword>